<feature type="domain" description="VWFA" evidence="3">
    <location>
        <begin position="45"/>
        <end position="224"/>
    </location>
</feature>
<accession>Q6JH13</accession>
<evidence type="ECO:0000313" key="4">
    <source>
        <dbReference type="EMBL" id="AAS58046.1"/>
    </source>
</evidence>
<feature type="compositionally biased region" description="Low complexity" evidence="1">
    <location>
        <begin position="341"/>
        <end position="420"/>
    </location>
</feature>
<dbReference type="Gene3D" id="3.40.50.410">
    <property type="entry name" value="von Willebrand factor, type A domain"/>
    <property type="match status" value="1"/>
</dbReference>
<dbReference type="EMBL" id="AY486102">
    <property type="protein sequence ID" value="AAS58046.1"/>
    <property type="molecule type" value="mRNA"/>
</dbReference>
<evidence type="ECO:0000256" key="1">
    <source>
        <dbReference type="SAM" id="MobiDB-lite"/>
    </source>
</evidence>
<dbReference type="InterPro" id="IPR036465">
    <property type="entry name" value="vWFA_dom_sf"/>
</dbReference>
<feature type="signal peptide" evidence="2">
    <location>
        <begin position="1"/>
        <end position="26"/>
    </location>
</feature>
<dbReference type="PROSITE" id="PS50234">
    <property type="entry name" value="VWFA"/>
    <property type="match status" value="1"/>
</dbReference>
<dbReference type="SUPFAM" id="SSF53300">
    <property type="entry name" value="vWA-like"/>
    <property type="match status" value="1"/>
</dbReference>
<protein>
    <submittedName>
        <fullName evidence="4">Thrombospondin-related anonymous protein</fullName>
    </submittedName>
</protein>
<dbReference type="Pfam" id="PF00092">
    <property type="entry name" value="VWA"/>
    <property type="match status" value="1"/>
</dbReference>
<dbReference type="InterPro" id="IPR050525">
    <property type="entry name" value="ECM_Assembly_Org"/>
</dbReference>
<dbReference type="VEuPathDB" id="PiroplasmaDB:BBOV_II002650"/>
<gene>
    <name evidence="4" type="primary">trap</name>
</gene>
<feature type="region of interest" description="Disordered" evidence="1">
    <location>
        <begin position="300"/>
        <end position="476"/>
    </location>
</feature>
<feature type="chain" id="PRO_5004275152" evidence="2">
    <location>
        <begin position="27"/>
        <end position="655"/>
    </location>
</feature>
<feature type="compositionally biased region" description="Polar residues" evidence="1">
    <location>
        <begin position="513"/>
        <end position="540"/>
    </location>
</feature>
<feature type="compositionally biased region" description="Basic and acidic residues" evidence="1">
    <location>
        <begin position="541"/>
        <end position="550"/>
    </location>
</feature>
<sequence>MIGYIKILASVPLLSLAFLATTGIHAFADKGIGSPKGKQCKKQLDFSIVVDESASISDDQWEGQMIPFLRNLIHTVDLDNTDIRLSLTTYSTPTRQIFTFLDAAASSTRLALTKLDWMNGTKARYGMTYTGRALNYVRKAILPYGRKNVPKALLLITDGVSSDGSYTAQVAAMLRDEGVNVMVIGVGDVNVAECRGIVGCDGIMDCPMFKQTNWKDIMGLFNSLMKEVCDILPQDAVCEPVWAEWSSCNGECGVPGKRTRALLDLRMIEKPVNGSNGQPGKSCEDQKMNFLPQSETCTIECNHEPVPSSPEPVSDDMDHPEPTPVTPEGDMDKSHSHSSIPSTPDMPSSHSDMSSSPTDMSSSPTDMSSSPTDMSSSHSDMPSTPTGMSSSHSDMPSSHSDMPSSHSDMSSSPTDMSSSHADTRVGNTDEEHNHRKDMDVKFPENMDDIPVEDNPIPTDPRHGVEPSPSDVIPEDDQLRRTLEMQREEDLKKELMLQHELKLQEEKERAAILENNTPYGSATSVSQDGESPTGVPQSSETDAIRHEVYDDHPEESENTGINADVTESEDYEGEKQKDESNERSTSNTTKIAGGALLGLLLLGAGGGYAMYKKNKTPTVETGSGDYTGADESSEPMKEGDTYTVTEFDNNIWGEAA</sequence>
<feature type="compositionally biased region" description="Basic and acidic residues" evidence="1">
    <location>
        <begin position="572"/>
        <end position="581"/>
    </location>
</feature>
<dbReference type="PANTHER" id="PTHR24020">
    <property type="entry name" value="COLLAGEN ALPHA"/>
    <property type="match status" value="1"/>
</dbReference>
<organism evidence="4">
    <name type="scientific">Babesia bovis</name>
    <dbReference type="NCBI Taxonomy" id="5865"/>
    <lineage>
        <taxon>Eukaryota</taxon>
        <taxon>Sar</taxon>
        <taxon>Alveolata</taxon>
        <taxon>Apicomplexa</taxon>
        <taxon>Aconoidasida</taxon>
        <taxon>Piroplasmida</taxon>
        <taxon>Babesiidae</taxon>
        <taxon>Babesia</taxon>
    </lineage>
</organism>
<feature type="region of interest" description="Disordered" evidence="1">
    <location>
        <begin position="613"/>
        <end position="655"/>
    </location>
</feature>
<dbReference type="InterPro" id="IPR002035">
    <property type="entry name" value="VWF_A"/>
</dbReference>
<dbReference type="AlphaFoldDB" id="Q6JH13"/>
<reference evidence="4" key="1">
    <citation type="journal article" date="2004" name="Mol. Biochem. Parasitol.">
        <title>A Babesia bovis merozoite protein with a domain architecture highly similar to the thrombospondin-related anonymous protein (TRAP) present in Plasmodium sporozoites.</title>
        <authorList>
            <person name="Gaffar F.R."/>
            <person name="Yatsuda A.P."/>
            <person name="Franssen F.F."/>
            <person name="Vries Ed E."/>
        </authorList>
    </citation>
    <scope>NUCLEOTIDE SEQUENCE</scope>
    <source>
        <strain evidence="4">Israel C61411</strain>
    </source>
</reference>
<evidence type="ECO:0000259" key="3">
    <source>
        <dbReference type="PROSITE" id="PS50234"/>
    </source>
</evidence>
<evidence type="ECO:0000256" key="2">
    <source>
        <dbReference type="SAM" id="SignalP"/>
    </source>
</evidence>
<feature type="region of interest" description="Disordered" evidence="1">
    <location>
        <begin position="507"/>
        <end position="591"/>
    </location>
</feature>
<keyword evidence="2" id="KW-0732">Signal</keyword>
<dbReference type="PANTHER" id="PTHR24020:SF84">
    <property type="entry name" value="VWFA DOMAIN-CONTAINING PROTEIN"/>
    <property type="match status" value="1"/>
</dbReference>
<dbReference type="SMART" id="SM00327">
    <property type="entry name" value="VWA"/>
    <property type="match status" value="1"/>
</dbReference>
<feature type="compositionally biased region" description="Basic and acidic residues" evidence="1">
    <location>
        <begin position="421"/>
        <end position="444"/>
    </location>
</feature>
<name>Q6JH13_BABBO</name>
<proteinExistence type="evidence at transcript level"/>